<keyword evidence="2" id="KW-0813">Transport</keyword>
<dbReference type="EMBL" id="MSCJ01000003">
    <property type="protein sequence ID" value="PQJ62870.1"/>
    <property type="molecule type" value="Genomic_DNA"/>
</dbReference>
<dbReference type="SUPFAM" id="SSF52540">
    <property type="entry name" value="P-loop containing nucleoside triphosphate hydrolases"/>
    <property type="match status" value="1"/>
</dbReference>
<dbReference type="GO" id="GO:0005886">
    <property type="term" value="C:plasma membrane"/>
    <property type="evidence" value="ECO:0007669"/>
    <property type="project" value="UniProtKB-SubCell"/>
</dbReference>
<dbReference type="Proteomes" id="UP000238730">
    <property type="component" value="Unassembled WGS sequence"/>
</dbReference>
<evidence type="ECO:0000313" key="10">
    <source>
        <dbReference type="Proteomes" id="UP000238730"/>
    </source>
</evidence>
<organism evidence="9 10">
    <name type="scientific">Photobacterium angustum</name>
    <dbReference type="NCBI Taxonomy" id="661"/>
    <lineage>
        <taxon>Bacteria</taxon>
        <taxon>Pseudomonadati</taxon>
        <taxon>Pseudomonadota</taxon>
        <taxon>Gammaproteobacteria</taxon>
        <taxon>Vibrionales</taxon>
        <taxon>Vibrionaceae</taxon>
        <taxon>Photobacterium</taxon>
    </lineage>
</organism>
<evidence type="ECO:0000256" key="3">
    <source>
        <dbReference type="ARBA" id="ARBA00022475"/>
    </source>
</evidence>
<dbReference type="PANTHER" id="PTHR42771">
    <property type="entry name" value="IRON(3+)-HYDROXAMATE IMPORT ATP-BINDING PROTEIN FHUC"/>
    <property type="match status" value="1"/>
</dbReference>
<dbReference type="OrthoDB" id="9784297at2"/>
<evidence type="ECO:0000256" key="2">
    <source>
        <dbReference type="ARBA" id="ARBA00022448"/>
    </source>
</evidence>
<keyword evidence="7" id="KW-0472">Membrane</keyword>
<dbReference type="InterPro" id="IPR003959">
    <property type="entry name" value="ATPase_AAA_core"/>
</dbReference>
<dbReference type="InterPro" id="IPR051535">
    <property type="entry name" value="Siderophore_ABC-ATPase"/>
</dbReference>
<evidence type="ECO:0000256" key="7">
    <source>
        <dbReference type="ARBA" id="ARBA00023136"/>
    </source>
</evidence>
<proteinExistence type="predicted"/>
<evidence type="ECO:0000256" key="4">
    <source>
        <dbReference type="ARBA" id="ARBA00022496"/>
    </source>
</evidence>
<feature type="domain" description="AAA+ ATPase" evidence="8">
    <location>
        <begin position="41"/>
        <end position="213"/>
    </location>
</feature>
<evidence type="ECO:0000313" key="9">
    <source>
        <dbReference type="EMBL" id="PQJ62870.1"/>
    </source>
</evidence>
<comment type="subcellular location">
    <subcellularLocation>
        <location evidence="1">Cell membrane</location>
        <topology evidence="1">Peripheral membrane protein</topology>
    </subcellularLocation>
</comment>
<dbReference type="InterPro" id="IPR003593">
    <property type="entry name" value="AAA+_ATPase"/>
</dbReference>
<reference evidence="9 10" key="1">
    <citation type="submission" date="2016-12" db="EMBL/GenBank/DDBJ databases">
        <title>Diversity of luminous bacteria.</title>
        <authorList>
            <person name="Yoshizawa S."/>
            <person name="Kogure K."/>
        </authorList>
    </citation>
    <scope>NUCLEOTIDE SEQUENCE [LARGE SCALE GENOMIC DNA]</scope>
    <source>
        <strain evidence="9 10">LC1-200</strain>
    </source>
</reference>
<dbReference type="InterPro" id="IPR038729">
    <property type="entry name" value="Rad50/SbcC_AAA"/>
</dbReference>
<evidence type="ECO:0000256" key="5">
    <source>
        <dbReference type="ARBA" id="ARBA00023004"/>
    </source>
</evidence>
<gene>
    <name evidence="9" type="ORF">BTO08_21950</name>
</gene>
<accession>A0A2S7VMG5</accession>
<dbReference type="AlphaFoldDB" id="A0A2S7VMG5"/>
<dbReference type="Gene3D" id="3.40.50.300">
    <property type="entry name" value="P-loop containing nucleotide triphosphate hydrolases"/>
    <property type="match status" value="2"/>
</dbReference>
<dbReference type="GO" id="GO:0006826">
    <property type="term" value="P:iron ion transport"/>
    <property type="evidence" value="ECO:0007669"/>
    <property type="project" value="UniProtKB-KW"/>
</dbReference>
<keyword evidence="5" id="KW-0408">Iron</keyword>
<name>A0A2S7VMG5_PHOAN</name>
<dbReference type="Pfam" id="PF13476">
    <property type="entry name" value="AAA_23"/>
    <property type="match status" value="1"/>
</dbReference>
<evidence type="ECO:0000256" key="1">
    <source>
        <dbReference type="ARBA" id="ARBA00004202"/>
    </source>
</evidence>
<dbReference type="InterPro" id="IPR027417">
    <property type="entry name" value="P-loop_NTPase"/>
</dbReference>
<keyword evidence="4" id="KW-0410">Iron transport</keyword>
<keyword evidence="6" id="KW-0406">Ion transport</keyword>
<dbReference type="GO" id="GO:0006302">
    <property type="term" value="P:double-strand break repair"/>
    <property type="evidence" value="ECO:0007669"/>
    <property type="project" value="InterPro"/>
</dbReference>
<dbReference type="GO" id="GO:0016887">
    <property type="term" value="F:ATP hydrolysis activity"/>
    <property type="evidence" value="ECO:0007669"/>
    <property type="project" value="InterPro"/>
</dbReference>
<sequence length="246" mass="28076">MNFEEKPYLREVELKREKIDNYDQFPFCIPAIKELDVIEFHPDVTFFVGENGSGKSTLIEAIAVSMGLNAEGGNKNTGFATEQTHSELDRYIKTVKSFKRPKDYYFLRAESFYNVATYLDQLMPPPLQGYGGQSLHHQSHGESFMATISNKLRGNGLYIMDEPEAALSPARQMAALSEIHRLVEAGSQFVIATHSPILLAYPRAKIYQFSGSGIDETAYEDTEHYEITRNFLNRHQQMMKILMEEE</sequence>
<protein>
    <submittedName>
        <fullName evidence="9">AAA family ATPase</fullName>
    </submittedName>
</protein>
<keyword evidence="3" id="KW-1003">Cell membrane</keyword>
<dbReference type="PANTHER" id="PTHR42771:SF2">
    <property type="entry name" value="IRON(3+)-HYDROXAMATE IMPORT ATP-BINDING PROTEIN FHUC"/>
    <property type="match status" value="1"/>
</dbReference>
<dbReference type="SMART" id="SM00382">
    <property type="entry name" value="AAA"/>
    <property type="match status" value="1"/>
</dbReference>
<dbReference type="Pfam" id="PF13304">
    <property type="entry name" value="AAA_21"/>
    <property type="match status" value="1"/>
</dbReference>
<evidence type="ECO:0000259" key="8">
    <source>
        <dbReference type="SMART" id="SM00382"/>
    </source>
</evidence>
<evidence type="ECO:0000256" key="6">
    <source>
        <dbReference type="ARBA" id="ARBA00023065"/>
    </source>
</evidence>
<comment type="caution">
    <text evidence="9">The sequence shown here is derived from an EMBL/GenBank/DDBJ whole genome shotgun (WGS) entry which is preliminary data.</text>
</comment>
<dbReference type="RefSeq" id="WP_105062633.1">
    <property type="nucleotide sequence ID" value="NZ_MSCJ01000003.1"/>
</dbReference>